<organism evidence="1 2">
    <name type="scientific">Candidatus Entotheonella gemina</name>
    <dbReference type="NCBI Taxonomy" id="1429439"/>
    <lineage>
        <taxon>Bacteria</taxon>
        <taxon>Pseudomonadati</taxon>
        <taxon>Nitrospinota/Tectimicrobiota group</taxon>
        <taxon>Candidatus Tectimicrobiota</taxon>
        <taxon>Candidatus Entotheonellia</taxon>
        <taxon>Candidatus Entotheonellales</taxon>
        <taxon>Candidatus Entotheonellaceae</taxon>
        <taxon>Candidatus Entotheonella</taxon>
    </lineage>
</organism>
<dbReference type="EMBL" id="AZHX01001873">
    <property type="protein sequence ID" value="ETW99121.1"/>
    <property type="molecule type" value="Genomic_DNA"/>
</dbReference>
<evidence type="ECO:0000313" key="1">
    <source>
        <dbReference type="EMBL" id="ETW99121.1"/>
    </source>
</evidence>
<evidence type="ECO:0000313" key="2">
    <source>
        <dbReference type="Proteomes" id="UP000019140"/>
    </source>
</evidence>
<dbReference type="Proteomes" id="UP000019140">
    <property type="component" value="Unassembled WGS sequence"/>
</dbReference>
<gene>
    <name evidence="1" type="ORF">ETSY2_41530</name>
</gene>
<comment type="caution">
    <text evidence="1">The sequence shown here is derived from an EMBL/GenBank/DDBJ whole genome shotgun (WGS) entry which is preliminary data.</text>
</comment>
<protein>
    <submittedName>
        <fullName evidence="1">Uncharacterized protein</fullName>
    </submittedName>
</protein>
<proteinExistence type="predicted"/>
<accession>W4LNY9</accession>
<keyword evidence="2" id="KW-1185">Reference proteome</keyword>
<name>W4LNY9_9BACT</name>
<dbReference type="AlphaFoldDB" id="W4LNY9"/>
<dbReference type="HOGENOM" id="CLU_2932658_0_0_7"/>
<sequence>MINLRRIALVWALMACVALTYVTSAWSENKPFAIESFEAFQQHFNQHQGRPRLVLLGDPG</sequence>
<reference evidence="1 2" key="1">
    <citation type="journal article" date="2014" name="Nature">
        <title>An environmental bacterial taxon with a large and distinct metabolic repertoire.</title>
        <authorList>
            <person name="Wilson M.C."/>
            <person name="Mori T."/>
            <person name="Ruckert C."/>
            <person name="Uria A.R."/>
            <person name="Helf M.J."/>
            <person name="Takada K."/>
            <person name="Gernert C."/>
            <person name="Steffens U.A."/>
            <person name="Heycke N."/>
            <person name="Schmitt S."/>
            <person name="Rinke C."/>
            <person name="Helfrich E.J."/>
            <person name="Brachmann A.O."/>
            <person name="Gurgui C."/>
            <person name="Wakimoto T."/>
            <person name="Kracht M."/>
            <person name="Crusemann M."/>
            <person name="Hentschel U."/>
            <person name="Abe I."/>
            <person name="Matsunaga S."/>
            <person name="Kalinowski J."/>
            <person name="Takeyama H."/>
            <person name="Piel J."/>
        </authorList>
    </citation>
    <scope>NUCLEOTIDE SEQUENCE [LARGE SCALE GENOMIC DNA]</scope>
    <source>
        <strain evidence="2">TSY2</strain>
    </source>
</reference>